<evidence type="ECO:0000313" key="2">
    <source>
        <dbReference type="EMBL" id="KAK7498326.1"/>
    </source>
</evidence>
<evidence type="ECO:0000313" key="3">
    <source>
        <dbReference type="Proteomes" id="UP001519460"/>
    </source>
</evidence>
<feature type="region of interest" description="Disordered" evidence="1">
    <location>
        <begin position="1"/>
        <end position="21"/>
    </location>
</feature>
<proteinExistence type="predicted"/>
<gene>
    <name evidence="2" type="ORF">BaRGS_00010586</name>
</gene>
<dbReference type="EMBL" id="JACVVK020000052">
    <property type="protein sequence ID" value="KAK7498326.1"/>
    <property type="molecule type" value="Genomic_DNA"/>
</dbReference>
<feature type="region of interest" description="Disordered" evidence="1">
    <location>
        <begin position="70"/>
        <end position="90"/>
    </location>
</feature>
<name>A0ABD0LFQ6_9CAEN</name>
<keyword evidence="3" id="KW-1185">Reference proteome</keyword>
<comment type="caution">
    <text evidence="2">The sequence shown here is derived from an EMBL/GenBank/DDBJ whole genome shotgun (WGS) entry which is preliminary data.</text>
</comment>
<protein>
    <submittedName>
        <fullName evidence="2">Uncharacterized protein</fullName>
    </submittedName>
</protein>
<dbReference type="AlphaFoldDB" id="A0ABD0LFQ6"/>
<feature type="compositionally biased region" description="Basic and acidic residues" evidence="1">
    <location>
        <begin position="1"/>
        <end position="10"/>
    </location>
</feature>
<dbReference type="Proteomes" id="UP001519460">
    <property type="component" value="Unassembled WGS sequence"/>
</dbReference>
<organism evidence="2 3">
    <name type="scientific">Batillaria attramentaria</name>
    <dbReference type="NCBI Taxonomy" id="370345"/>
    <lineage>
        <taxon>Eukaryota</taxon>
        <taxon>Metazoa</taxon>
        <taxon>Spiralia</taxon>
        <taxon>Lophotrochozoa</taxon>
        <taxon>Mollusca</taxon>
        <taxon>Gastropoda</taxon>
        <taxon>Caenogastropoda</taxon>
        <taxon>Sorbeoconcha</taxon>
        <taxon>Cerithioidea</taxon>
        <taxon>Batillariidae</taxon>
        <taxon>Batillaria</taxon>
    </lineage>
</organism>
<sequence length="110" mass="12077">MLHAAFETKDGPQTTRNPELEFSRSFTSMLATNDSMLMEASATVVALCRKWHTDGRKALNGCTKMMAVGSESRGTKKAPAHRAPPILDPSNSKCTRVLARPMCFLSRCNC</sequence>
<accession>A0ABD0LFQ6</accession>
<evidence type="ECO:0000256" key="1">
    <source>
        <dbReference type="SAM" id="MobiDB-lite"/>
    </source>
</evidence>
<reference evidence="2 3" key="1">
    <citation type="journal article" date="2023" name="Sci. Data">
        <title>Genome assembly of the Korean intertidal mud-creeper Batillaria attramentaria.</title>
        <authorList>
            <person name="Patra A.K."/>
            <person name="Ho P.T."/>
            <person name="Jun S."/>
            <person name="Lee S.J."/>
            <person name="Kim Y."/>
            <person name="Won Y.J."/>
        </authorList>
    </citation>
    <scope>NUCLEOTIDE SEQUENCE [LARGE SCALE GENOMIC DNA]</scope>
    <source>
        <strain evidence="2">Wonlab-2016</strain>
    </source>
</reference>